<reference evidence="4" key="1">
    <citation type="journal article" date="2021" name="ISME J.">
        <title>Genomic evolution of the class Acidithiobacillia: deep-branching Proteobacteria living in extreme acidic conditions.</title>
        <authorList>
            <person name="Moya-Beltran A."/>
            <person name="Beard S."/>
            <person name="Rojas-Villalobos C."/>
            <person name="Issotta F."/>
            <person name="Gallardo Y."/>
            <person name="Ulloa R."/>
            <person name="Giaveno A."/>
            <person name="Degli Esposti M."/>
            <person name="Johnson D.B."/>
            <person name="Quatrini R."/>
        </authorList>
    </citation>
    <scope>NUCLEOTIDE SEQUENCE</scope>
    <source>
        <strain evidence="4">VAN18-1</strain>
    </source>
</reference>
<dbReference type="PANTHER" id="PTHR33375">
    <property type="entry name" value="CHROMOSOME-PARTITIONING PROTEIN PARB-RELATED"/>
    <property type="match status" value="1"/>
</dbReference>
<dbReference type="Proteomes" id="UP001197378">
    <property type="component" value="Unassembled WGS sequence"/>
</dbReference>
<dbReference type="GO" id="GO:0003677">
    <property type="term" value="F:DNA binding"/>
    <property type="evidence" value="ECO:0007669"/>
    <property type="project" value="InterPro"/>
</dbReference>
<evidence type="ECO:0000259" key="3">
    <source>
        <dbReference type="SMART" id="SM00470"/>
    </source>
</evidence>
<dbReference type="Pfam" id="PF02195">
    <property type="entry name" value="ParB_N"/>
    <property type="match status" value="1"/>
</dbReference>
<comment type="caution">
    <text evidence="4">The sequence shown here is derived from an EMBL/GenBank/DDBJ whole genome shotgun (WGS) entry which is preliminary data.</text>
</comment>
<dbReference type="SUPFAM" id="SSF110849">
    <property type="entry name" value="ParB/Sulfiredoxin"/>
    <property type="match status" value="1"/>
</dbReference>
<dbReference type="InterPro" id="IPR004437">
    <property type="entry name" value="ParB/RepB/Spo0J"/>
</dbReference>
<dbReference type="PANTHER" id="PTHR33375:SF1">
    <property type="entry name" value="CHROMOSOME-PARTITIONING PROTEIN PARB-RELATED"/>
    <property type="match status" value="1"/>
</dbReference>
<dbReference type="Gene3D" id="1.10.10.730">
    <property type="entry name" value="KorB DNA-binding domain"/>
    <property type="match status" value="1"/>
</dbReference>
<dbReference type="InterPro" id="IPR042075">
    <property type="entry name" value="KorB_DNA-db"/>
</dbReference>
<dbReference type="InterPro" id="IPR003115">
    <property type="entry name" value="ParB_N"/>
</dbReference>
<gene>
    <name evidence="4" type="ORF">HFQ13_08430</name>
</gene>
<dbReference type="GO" id="GO:0007059">
    <property type="term" value="P:chromosome segregation"/>
    <property type="evidence" value="ECO:0007669"/>
    <property type="project" value="TreeGrafter"/>
</dbReference>
<evidence type="ECO:0000313" key="4">
    <source>
        <dbReference type="EMBL" id="MBU2788228.1"/>
    </source>
</evidence>
<name>A0AAE2YQR6_9PROT</name>
<dbReference type="InterPro" id="IPR036086">
    <property type="entry name" value="ParB/Sulfiredoxin_sf"/>
</dbReference>
<dbReference type="RefSeq" id="WP_215885582.1">
    <property type="nucleotide sequence ID" value="NZ_JAAXYO010000123.1"/>
</dbReference>
<comment type="similarity">
    <text evidence="1">Belongs to the ParB family.</text>
</comment>
<dbReference type="AlphaFoldDB" id="A0AAE2YQR6"/>
<proteinExistence type="inferred from homology"/>
<evidence type="ECO:0000256" key="2">
    <source>
        <dbReference type="SAM" id="MobiDB-lite"/>
    </source>
</evidence>
<evidence type="ECO:0000313" key="5">
    <source>
        <dbReference type="Proteomes" id="UP001197378"/>
    </source>
</evidence>
<feature type="domain" description="ParB-like N-terminal" evidence="3">
    <location>
        <begin position="35"/>
        <end position="140"/>
    </location>
</feature>
<dbReference type="EMBL" id="JAAXYO010000123">
    <property type="protein sequence ID" value="MBU2788228.1"/>
    <property type="molecule type" value="Genomic_DNA"/>
</dbReference>
<accession>A0AAE2YQR6</accession>
<protein>
    <submittedName>
        <fullName evidence="4">ParB/RepB/Spo0J family partition protein</fullName>
    </submittedName>
</protein>
<dbReference type="Gene3D" id="3.90.1530.10">
    <property type="entry name" value="Conserved hypothetical protein from pyrococcus furiosus pfu- 392566-001, ParB domain"/>
    <property type="match status" value="1"/>
</dbReference>
<keyword evidence="5" id="KW-1185">Reference proteome</keyword>
<sequence>MKESLLGGLNLEAARVALQTTPHTGAITATAVPALYLPLEAIDPDPAQPRRFTPEDDPDLENLADSILQHGVIQPITVEARGAGRYQIVAGERRWRAAKMALASGNPCARRGYDLGRIPAVIAQSANPTDRLEMQLVENLARAEMRNEDVAVALQALLDTLQVRPAELARRLGRSASWLRAVLVMGSEDARAIAGQIGVALDSIGMNEMQRLIAWRNDPDKAGLLDVLATRVGEGATFSRSLLNAVEAQVTQEREQQISVASDSGYQPDDENFAPPSSLADSTGPVADMFPAPVGDEREEGENDNDSAAGSGGIFEDGDGEENPGVTVDLDSILGPAPVQTPADSVMFSLPMELVEQIFGLVKEPWTGCPKPAQIIDALQVILSEVEEHRARLGRSGTFTIRPDTPDGEL</sequence>
<dbReference type="NCBIfam" id="TIGR00180">
    <property type="entry name" value="parB_part"/>
    <property type="match status" value="1"/>
</dbReference>
<dbReference type="InterPro" id="IPR050336">
    <property type="entry name" value="Chromosome_partition/occlusion"/>
</dbReference>
<dbReference type="SMART" id="SM00470">
    <property type="entry name" value="ParB"/>
    <property type="match status" value="1"/>
</dbReference>
<evidence type="ECO:0000256" key="1">
    <source>
        <dbReference type="ARBA" id="ARBA00006295"/>
    </source>
</evidence>
<feature type="region of interest" description="Disordered" evidence="2">
    <location>
        <begin position="254"/>
        <end position="326"/>
    </location>
</feature>
<organism evidence="4 5">
    <name type="scientific">Igneacidithiobacillus copahuensis</name>
    <dbReference type="NCBI Taxonomy" id="2724909"/>
    <lineage>
        <taxon>Bacteria</taxon>
        <taxon>Pseudomonadati</taxon>
        <taxon>Pseudomonadota</taxon>
        <taxon>Acidithiobacillia</taxon>
        <taxon>Acidithiobacillales</taxon>
        <taxon>Acidithiobacillaceae</taxon>
        <taxon>Igneacidithiobacillus</taxon>
    </lineage>
</organism>
<dbReference type="GO" id="GO:0005694">
    <property type="term" value="C:chromosome"/>
    <property type="evidence" value="ECO:0007669"/>
    <property type="project" value="TreeGrafter"/>
</dbReference>